<protein>
    <recommendedName>
        <fullName evidence="12">Protein scarlet</fullName>
    </recommendedName>
</protein>
<evidence type="ECO:0000256" key="1">
    <source>
        <dbReference type="ARBA" id="ARBA00004141"/>
    </source>
</evidence>
<dbReference type="Pfam" id="PF00005">
    <property type="entry name" value="ABC_tran"/>
    <property type="match status" value="1"/>
</dbReference>
<dbReference type="AlphaFoldDB" id="A0A8J6HI23"/>
<dbReference type="GO" id="GO:0140359">
    <property type="term" value="F:ABC-type transporter activity"/>
    <property type="evidence" value="ECO:0007669"/>
    <property type="project" value="InterPro"/>
</dbReference>
<feature type="domain" description="ABC transporter" evidence="7">
    <location>
        <begin position="9"/>
        <end position="127"/>
    </location>
</feature>
<reference evidence="10" key="2">
    <citation type="submission" date="2021-08" db="EMBL/GenBank/DDBJ databases">
        <authorList>
            <person name="Eriksson T."/>
        </authorList>
    </citation>
    <scope>NUCLEOTIDE SEQUENCE</scope>
    <source>
        <strain evidence="10">Stoneville</strain>
        <tissue evidence="10">Whole head</tissue>
    </source>
</reference>
<keyword evidence="6" id="KW-0472">Membrane</keyword>
<dbReference type="Pfam" id="PF19055">
    <property type="entry name" value="ABC2_membrane_7"/>
    <property type="match status" value="1"/>
</dbReference>
<dbReference type="Gene3D" id="3.40.50.300">
    <property type="entry name" value="P-loop containing nucleotide triphosphate hydrolases"/>
    <property type="match status" value="1"/>
</dbReference>
<dbReference type="PANTHER" id="PTHR48041">
    <property type="entry name" value="ABC TRANSPORTER G FAMILY MEMBER 28"/>
    <property type="match status" value="1"/>
</dbReference>
<keyword evidence="11" id="KW-1185">Reference proteome</keyword>
<dbReference type="GO" id="GO:0005524">
    <property type="term" value="F:ATP binding"/>
    <property type="evidence" value="ECO:0007669"/>
    <property type="project" value="InterPro"/>
</dbReference>
<evidence type="ECO:0000313" key="10">
    <source>
        <dbReference type="EMBL" id="KAH0815206.1"/>
    </source>
</evidence>
<evidence type="ECO:0008006" key="12">
    <source>
        <dbReference type="Google" id="ProtNLM"/>
    </source>
</evidence>
<dbReference type="PANTHER" id="PTHR48041:SF139">
    <property type="entry name" value="PROTEIN SCARLET"/>
    <property type="match status" value="1"/>
</dbReference>
<dbReference type="InterPro" id="IPR013525">
    <property type="entry name" value="ABC2_TM"/>
</dbReference>
<proteinExistence type="inferred from homology"/>
<dbReference type="Proteomes" id="UP000719412">
    <property type="component" value="Unassembled WGS sequence"/>
</dbReference>
<evidence type="ECO:0000256" key="3">
    <source>
        <dbReference type="ARBA" id="ARBA00022448"/>
    </source>
</evidence>
<reference evidence="10" key="1">
    <citation type="journal article" date="2020" name="J Insects Food Feed">
        <title>The yellow mealworm (Tenebrio molitor) genome: a resource for the emerging insects as food and feed industry.</title>
        <authorList>
            <person name="Eriksson T."/>
            <person name="Andere A."/>
            <person name="Kelstrup H."/>
            <person name="Emery V."/>
            <person name="Picard C."/>
        </authorList>
    </citation>
    <scope>NUCLEOTIDE SEQUENCE</scope>
    <source>
        <strain evidence="10">Stoneville</strain>
        <tissue evidence="10">Whole head</tissue>
    </source>
</reference>
<evidence type="ECO:0000259" key="9">
    <source>
        <dbReference type="Pfam" id="PF19055"/>
    </source>
</evidence>
<dbReference type="InterPro" id="IPR017871">
    <property type="entry name" value="ABC_transporter-like_CS"/>
</dbReference>
<organism evidence="10 11">
    <name type="scientific">Tenebrio molitor</name>
    <name type="common">Yellow mealworm beetle</name>
    <dbReference type="NCBI Taxonomy" id="7067"/>
    <lineage>
        <taxon>Eukaryota</taxon>
        <taxon>Metazoa</taxon>
        <taxon>Ecdysozoa</taxon>
        <taxon>Arthropoda</taxon>
        <taxon>Hexapoda</taxon>
        <taxon>Insecta</taxon>
        <taxon>Pterygota</taxon>
        <taxon>Neoptera</taxon>
        <taxon>Endopterygota</taxon>
        <taxon>Coleoptera</taxon>
        <taxon>Polyphaga</taxon>
        <taxon>Cucujiformia</taxon>
        <taxon>Tenebrionidae</taxon>
        <taxon>Tenebrio</taxon>
    </lineage>
</organism>
<dbReference type="GO" id="GO:0016887">
    <property type="term" value="F:ATP hydrolysis activity"/>
    <property type="evidence" value="ECO:0007669"/>
    <property type="project" value="InterPro"/>
</dbReference>
<comment type="subcellular location">
    <subcellularLocation>
        <location evidence="1">Membrane</location>
        <topology evidence="1">Multi-pass membrane protein</topology>
    </subcellularLocation>
</comment>
<dbReference type="SUPFAM" id="SSF52540">
    <property type="entry name" value="P-loop containing nucleoside triphosphate hydrolases"/>
    <property type="match status" value="1"/>
</dbReference>
<gene>
    <name evidence="10" type="ORF">GEV33_007586</name>
</gene>
<keyword evidence="3" id="KW-0813">Transport</keyword>
<feature type="domain" description="ABC-2 type transporter transmembrane" evidence="8">
    <location>
        <begin position="275"/>
        <end position="402"/>
    </location>
</feature>
<evidence type="ECO:0000256" key="5">
    <source>
        <dbReference type="ARBA" id="ARBA00022989"/>
    </source>
</evidence>
<comment type="similarity">
    <text evidence="2">Belongs to the ABC transporter superfamily. ABCG family. Eye pigment precursor importer (TC 3.A.1.204) subfamily.</text>
</comment>
<dbReference type="GO" id="GO:0005886">
    <property type="term" value="C:plasma membrane"/>
    <property type="evidence" value="ECO:0007669"/>
    <property type="project" value="TreeGrafter"/>
</dbReference>
<evidence type="ECO:0000259" key="8">
    <source>
        <dbReference type="Pfam" id="PF01061"/>
    </source>
</evidence>
<dbReference type="InterPro" id="IPR043926">
    <property type="entry name" value="ABCG_dom"/>
</dbReference>
<feature type="domain" description="ABC transporter family G" evidence="9">
    <location>
        <begin position="156"/>
        <end position="221"/>
    </location>
</feature>
<comment type="caution">
    <text evidence="10">The sequence shown here is derived from an EMBL/GenBank/DDBJ whole genome shotgun (WGS) entry which is preliminary data.</text>
</comment>
<accession>A0A8J6HI23</accession>
<evidence type="ECO:0000313" key="11">
    <source>
        <dbReference type="Proteomes" id="UP000719412"/>
    </source>
</evidence>
<sequence>MSTLAYRNTGDASVEGDILVNGRPIGSYMKYLSGFMHQEDIFIGSLTVLEHMNIMARLKLDRKTTKQERDAKIYQLLKSLGLTKCLHTKIGRDGDNKVLSGGEKRRLAFATELLTDPSILFCDEPTTGLDSYSAQKIVAMMNMMASSGKTILCTIHQPSSDIFSTFSQLILVAEGRIAFTGSAASALEFFEKVGYKCPSSYNPADFFIKTLATTPGFEENCKQSIKRICDHFAVSDYNKEVDVVVQYEFHMGRAAESNIYKVRTNFNELFFWQKLFWLTYRWFLDLWRNPNIQIARITQRIAIAVMVGLCYFGTKLTTQVGIQNVEGAIFLIVTENTFTPMYAIVNEFPQKYPLFLREYKAGLYSSAIYFLSRILAMPNALADCATEAACQFFSMEFSWSAYHLWYDN</sequence>
<keyword evidence="4" id="KW-0812">Transmembrane</keyword>
<dbReference type="GO" id="GO:0030659">
    <property type="term" value="C:cytoplasmic vesicle membrane"/>
    <property type="evidence" value="ECO:0007669"/>
    <property type="project" value="TreeGrafter"/>
</dbReference>
<dbReference type="InterPro" id="IPR027417">
    <property type="entry name" value="P-loop_NTPase"/>
</dbReference>
<evidence type="ECO:0000256" key="2">
    <source>
        <dbReference type="ARBA" id="ARBA00005814"/>
    </source>
</evidence>
<dbReference type="InterPro" id="IPR003439">
    <property type="entry name" value="ABC_transporter-like_ATP-bd"/>
</dbReference>
<evidence type="ECO:0000256" key="6">
    <source>
        <dbReference type="ARBA" id="ARBA00023136"/>
    </source>
</evidence>
<keyword evidence="5" id="KW-1133">Transmembrane helix</keyword>
<dbReference type="InterPro" id="IPR050352">
    <property type="entry name" value="ABCG_transporters"/>
</dbReference>
<evidence type="ECO:0000256" key="4">
    <source>
        <dbReference type="ARBA" id="ARBA00022692"/>
    </source>
</evidence>
<dbReference type="EMBL" id="JABDTM020023422">
    <property type="protein sequence ID" value="KAH0815206.1"/>
    <property type="molecule type" value="Genomic_DNA"/>
</dbReference>
<evidence type="ECO:0000259" key="7">
    <source>
        <dbReference type="Pfam" id="PF00005"/>
    </source>
</evidence>
<dbReference type="Pfam" id="PF01061">
    <property type="entry name" value="ABC2_membrane"/>
    <property type="match status" value="1"/>
</dbReference>
<name>A0A8J6HI23_TENMO</name>
<dbReference type="PROSITE" id="PS00211">
    <property type="entry name" value="ABC_TRANSPORTER_1"/>
    <property type="match status" value="1"/>
</dbReference>